<dbReference type="AlphaFoldDB" id="A0A2W1DL59"/>
<evidence type="ECO:0000313" key="3">
    <source>
        <dbReference type="EMBL" id="KAI1518147.1"/>
    </source>
</evidence>
<reference evidence="5" key="4">
    <citation type="journal article" date="2022" name="Microb. Genom.">
        <title>A global pangenome for the wheat fungal pathogen Pyrenophora tritici-repentis and prediction of effector protein structural homology.</title>
        <authorList>
            <person name="Moolhuijzen P.M."/>
            <person name="See P.T."/>
            <person name="Shi G."/>
            <person name="Powell H.R."/>
            <person name="Cockram J."/>
            <person name="Jorgensen L.N."/>
            <person name="Benslimane H."/>
            <person name="Strelkov S.E."/>
            <person name="Turner J."/>
            <person name="Liu Z."/>
            <person name="Moffat C.S."/>
        </authorList>
    </citation>
    <scope>NUCLEOTIDE SEQUENCE [LARGE SCALE GENOMIC DNA]</scope>
</reference>
<reference evidence="3" key="3">
    <citation type="journal article" date="2022" name="bioRxiv">
        <title>A global pangenome for the wheat fungal pathogen Pyrenophora tritici-repentis and prediction of effector protein structural homology.</title>
        <authorList>
            <person name="Moolhuijzen P."/>
            <person name="See P.T."/>
            <person name="Shi G."/>
            <person name="Powell H.R."/>
            <person name="Cockram J."/>
            <person name="Jorgensen L.N."/>
            <person name="Benslimane H."/>
            <person name="Strelkov S.E."/>
            <person name="Turner J."/>
            <person name="Liu Z."/>
            <person name="Moffat C.S."/>
        </authorList>
    </citation>
    <scope>NUCLEOTIDE SEQUENCE</scope>
    <source>
        <strain evidence="3">86-124</strain>
    </source>
</reference>
<evidence type="ECO:0000313" key="5">
    <source>
        <dbReference type="Proteomes" id="UP000249757"/>
    </source>
</evidence>
<dbReference type="Proteomes" id="UP000249757">
    <property type="component" value="Unassembled WGS sequence"/>
</dbReference>
<feature type="region of interest" description="Disordered" evidence="1">
    <location>
        <begin position="196"/>
        <end position="215"/>
    </location>
</feature>
<gene>
    <name evidence="3" type="ORF">Ptr86124_003448</name>
    <name evidence="2" type="ORF">PtrM4_023820</name>
</gene>
<protein>
    <submittedName>
        <fullName evidence="3">Uncharacterized protein</fullName>
    </submittedName>
</protein>
<dbReference type="Proteomes" id="UP000245464">
    <property type="component" value="Chromosome 1"/>
</dbReference>
<comment type="caution">
    <text evidence="3">The sequence shown here is derived from an EMBL/GenBank/DDBJ whole genome shotgun (WGS) entry which is preliminary data.</text>
</comment>
<reference evidence="3" key="2">
    <citation type="submission" date="2021-05" db="EMBL/GenBank/DDBJ databases">
        <authorList>
            <person name="Moolhuijzen P.M."/>
            <person name="Moffat C.S."/>
        </authorList>
    </citation>
    <scope>NUCLEOTIDE SEQUENCE</scope>
    <source>
        <strain evidence="3">86-124</strain>
    </source>
</reference>
<accession>A0A2W1DL59</accession>
<sequence>MAPIMLKKIIIKKNLIEELFASWTDLEEVVDIEMCANPNIKPFTKACTKLHYTTHDLPPIACLRLPAARIPEAIVKINASRNNPELFEYFINNDPYLLAQRVLLQAQFESHVRVSKYQTYLFAEEGEPIVQVNGRPLTDIERAQLEFNPRAVDLRKTLPVDKQMKKGVEMILPEYTLYSIMAKEDSLVTTGCILPSKGQGTSEDSSDDVNTSTKTSLRSSLSSALDLRVEGKTEVADIDKPGTESINKERQFGDGLELCIFAFELKEKAENVLMMTLSGNGRSVATAFVLGIHLIRS</sequence>
<evidence type="ECO:0000256" key="1">
    <source>
        <dbReference type="SAM" id="MobiDB-lite"/>
    </source>
</evidence>
<dbReference type="EMBL" id="NQIK02000001">
    <property type="protein sequence ID" value="KAF7578142.1"/>
    <property type="molecule type" value="Genomic_DNA"/>
</dbReference>
<proteinExistence type="predicted"/>
<keyword evidence="5" id="KW-1185">Reference proteome</keyword>
<evidence type="ECO:0000313" key="2">
    <source>
        <dbReference type="EMBL" id="KAF7578142.1"/>
    </source>
</evidence>
<reference evidence="2 4" key="1">
    <citation type="journal article" date="2018" name="BMC Genomics">
        <title>Comparative genomics of the wheat fungal pathogen Pyrenophora tritici-repentis reveals chromosomal variations and genome plasticity.</title>
        <authorList>
            <person name="Moolhuijzen P."/>
            <person name="See P.T."/>
            <person name="Hane J.K."/>
            <person name="Shi G."/>
            <person name="Liu Z."/>
            <person name="Oliver R.P."/>
            <person name="Moffat C.S."/>
        </authorList>
    </citation>
    <scope>NUCLEOTIDE SEQUENCE [LARGE SCALE GENOMIC DNA]</scope>
    <source>
        <strain evidence="2">M4</strain>
    </source>
</reference>
<organism evidence="3 5">
    <name type="scientific">Pyrenophora tritici-repentis</name>
    <dbReference type="NCBI Taxonomy" id="45151"/>
    <lineage>
        <taxon>Eukaryota</taxon>
        <taxon>Fungi</taxon>
        <taxon>Dikarya</taxon>
        <taxon>Ascomycota</taxon>
        <taxon>Pezizomycotina</taxon>
        <taxon>Dothideomycetes</taxon>
        <taxon>Pleosporomycetidae</taxon>
        <taxon>Pleosporales</taxon>
        <taxon>Pleosporineae</taxon>
        <taxon>Pleosporaceae</taxon>
        <taxon>Pyrenophora</taxon>
    </lineage>
</organism>
<dbReference type="EMBL" id="NRDI02000003">
    <property type="protein sequence ID" value="KAI1518147.1"/>
    <property type="molecule type" value="Genomic_DNA"/>
</dbReference>
<name>A0A2W1DL59_9PLEO</name>
<dbReference type="OrthoDB" id="3682495at2759"/>
<evidence type="ECO:0000313" key="4">
    <source>
        <dbReference type="Proteomes" id="UP000245464"/>
    </source>
</evidence>